<evidence type="ECO:0000256" key="1">
    <source>
        <dbReference type="ARBA" id="ARBA00004389"/>
    </source>
</evidence>
<reference evidence="9" key="1">
    <citation type="submission" date="2022-10" db="EMBL/GenBank/DDBJ databases">
        <title>Novel sulphate-reducing endosymbionts in the free-living metamonad Anaeramoeba.</title>
        <authorList>
            <person name="Jerlstrom-Hultqvist J."/>
            <person name="Cepicka I."/>
            <person name="Gallot-Lavallee L."/>
            <person name="Salas-Leiva D."/>
            <person name="Curtis B.A."/>
            <person name="Zahonova K."/>
            <person name="Pipaliya S."/>
            <person name="Dacks J."/>
            <person name="Roger A.J."/>
        </authorList>
    </citation>
    <scope>NUCLEOTIDE SEQUENCE</scope>
    <source>
        <strain evidence="9">BMAN</strain>
    </source>
</reference>
<keyword evidence="7 8" id="KW-0472">Membrane</keyword>
<dbReference type="PANTHER" id="PTHR12154">
    <property type="entry name" value="GLYCOSYL TRANSFERASE-RELATED"/>
    <property type="match status" value="1"/>
</dbReference>
<feature type="transmembrane region" description="Helical" evidence="8">
    <location>
        <begin position="6"/>
        <end position="26"/>
    </location>
</feature>
<dbReference type="GO" id="GO:0043541">
    <property type="term" value="C:UDP-N-acetylglucosamine transferase complex"/>
    <property type="evidence" value="ECO:0007669"/>
    <property type="project" value="TreeGrafter"/>
</dbReference>
<keyword evidence="10" id="KW-1185">Reference proteome</keyword>
<comment type="caution">
    <text evidence="9">The sequence shown here is derived from an EMBL/GenBank/DDBJ whole genome shotgun (WGS) entry which is preliminary data.</text>
</comment>
<evidence type="ECO:0000256" key="8">
    <source>
        <dbReference type="SAM" id="Phobius"/>
    </source>
</evidence>
<organism evidence="9 10">
    <name type="scientific">Anaeramoeba ignava</name>
    <name type="common">Anaerobic marine amoeba</name>
    <dbReference type="NCBI Taxonomy" id="1746090"/>
    <lineage>
        <taxon>Eukaryota</taxon>
        <taxon>Metamonada</taxon>
        <taxon>Anaeramoebidae</taxon>
        <taxon>Anaeramoeba</taxon>
    </lineage>
</organism>
<name>A0A9Q0LBF2_ANAIG</name>
<keyword evidence="4 8" id="KW-0812">Transmembrane</keyword>
<feature type="transmembrane region" description="Helical" evidence="8">
    <location>
        <begin position="151"/>
        <end position="174"/>
    </location>
</feature>
<evidence type="ECO:0000256" key="4">
    <source>
        <dbReference type="ARBA" id="ARBA00022692"/>
    </source>
</evidence>
<comment type="similarity">
    <text evidence="2">Belongs to the ALG14 family.</text>
</comment>
<evidence type="ECO:0000256" key="5">
    <source>
        <dbReference type="ARBA" id="ARBA00022824"/>
    </source>
</evidence>
<protein>
    <recommendedName>
        <fullName evidence="3">UDP-N-acetylglucosamine transferase subunit ALG14</fullName>
    </recommendedName>
</protein>
<keyword evidence="5" id="KW-0256">Endoplasmic reticulum</keyword>
<evidence type="ECO:0000256" key="7">
    <source>
        <dbReference type="ARBA" id="ARBA00023136"/>
    </source>
</evidence>
<sequence length="227" mass="26404">MNLLIKFFSIFLLIIFIRAVYILPIWKRPTQMKTKRQKYKIPISILSVIGSGGHTAEMLKLLDGLLQKDRTRYYQVNFIVAKTDKNSKIKIEKFIQNIRENPTSLIQKNQFKIFEIPRSREVGQSFISCILPTIRAFFSSLFVLFKTKPKLLLVNGPGTCVPVSICAFFIRVLFLNKTDIIYVESVARVKSLSLSGLILYIIADRFLVQWTELYQKYSKSEYIGRLF</sequence>
<comment type="subcellular location">
    <subcellularLocation>
        <location evidence="1">Endoplasmic reticulum membrane</location>
        <topology evidence="1">Single-pass membrane protein</topology>
    </subcellularLocation>
</comment>
<evidence type="ECO:0000313" key="10">
    <source>
        <dbReference type="Proteomes" id="UP001149090"/>
    </source>
</evidence>
<gene>
    <name evidence="9" type="ORF">M0811_11713</name>
</gene>
<dbReference type="GO" id="GO:0006488">
    <property type="term" value="P:dolichol-linked oligosaccharide biosynthetic process"/>
    <property type="evidence" value="ECO:0007669"/>
    <property type="project" value="InterPro"/>
</dbReference>
<keyword evidence="6 8" id="KW-1133">Transmembrane helix</keyword>
<proteinExistence type="inferred from homology"/>
<dbReference type="OMA" id="CRIVFIE"/>
<dbReference type="EMBL" id="JAPDFW010000105">
    <property type="protein sequence ID" value="KAJ5069370.1"/>
    <property type="molecule type" value="Genomic_DNA"/>
</dbReference>
<feature type="transmembrane region" description="Helical" evidence="8">
    <location>
        <begin position="126"/>
        <end position="145"/>
    </location>
</feature>
<dbReference type="Gene3D" id="3.40.50.2000">
    <property type="entry name" value="Glycogen Phosphorylase B"/>
    <property type="match status" value="1"/>
</dbReference>
<keyword evidence="9" id="KW-0808">Transferase</keyword>
<dbReference type="AlphaFoldDB" id="A0A9Q0LBF2"/>
<evidence type="ECO:0000256" key="6">
    <source>
        <dbReference type="ARBA" id="ARBA00022989"/>
    </source>
</evidence>
<accession>A0A9Q0LBF2</accession>
<evidence type="ECO:0000313" key="9">
    <source>
        <dbReference type="EMBL" id="KAJ5069370.1"/>
    </source>
</evidence>
<dbReference type="PANTHER" id="PTHR12154:SF4">
    <property type="entry name" value="UDP-N-ACETYLGLUCOSAMINE TRANSFERASE SUBUNIT ALG14 HOMOLOG"/>
    <property type="match status" value="1"/>
</dbReference>
<evidence type="ECO:0000256" key="2">
    <source>
        <dbReference type="ARBA" id="ARBA00009731"/>
    </source>
</evidence>
<dbReference type="GO" id="GO:0004577">
    <property type="term" value="F:N-acetylglucosaminyldiphosphodolichol N-acetylglucosaminyltransferase activity"/>
    <property type="evidence" value="ECO:0007669"/>
    <property type="project" value="TreeGrafter"/>
</dbReference>
<dbReference type="OrthoDB" id="17098at2759"/>
<dbReference type="InterPro" id="IPR013969">
    <property type="entry name" value="Oligosacch_biosynth_Alg14"/>
</dbReference>
<dbReference type="Pfam" id="PF08660">
    <property type="entry name" value="Alg14"/>
    <property type="match status" value="1"/>
</dbReference>
<dbReference type="Proteomes" id="UP001149090">
    <property type="component" value="Unassembled WGS sequence"/>
</dbReference>
<evidence type="ECO:0000256" key="3">
    <source>
        <dbReference type="ARBA" id="ARBA00017467"/>
    </source>
</evidence>